<evidence type="ECO:0000256" key="2">
    <source>
        <dbReference type="ARBA" id="ARBA00023015"/>
    </source>
</evidence>
<organism evidence="8 9">
    <name type="scientific">Tetracentron sinense</name>
    <name type="common">Spur-leaf</name>
    <dbReference type="NCBI Taxonomy" id="13715"/>
    <lineage>
        <taxon>Eukaryota</taxon>
        <taxon>Viridiplantae</taxon>
        <taxon>Streptophyta</taxon>
        <taxon>Embryophyta</taxon>
        <taxon>Tracheophyta</taxon>
        <taxon>Spermatophyta</taxon>
        <taxon>Magnoliopsida</taxon>
        <taxon>Trochodendrales</taxon>
        <taxon>Trochodendraceae</taxon>
        <taxon>Tetracentron</taxon>
    </lineage>
</organism>
<gene>
    <name evidence="8" type="ORF">HHK36_027812</name>
</gene>
<keyword evidence="4" id="KW-0804">Transcription</keyword>
<protein>
    <recommendedName>
        <fullName evidence="7">AP2/ERF domain-containing protein</fullName>
    </recommendedName>
</protein>
<dbReference type="CDD" id="cd00018">
    <property type="entry name" value="AP2"/>
    <property type="match status" value="1"/>
</dbReference>
<comment type="caution">
    <text evidence="8">The sequence shown here is derived from an EMBL/GenBank/DDBJ whole genome shotgun (WGS) entry which is preliminary data.</text>
</comment>
<evidence type="ECO:0000313" key="9">
    <source>
        <dbReference type="Proteomes" id="UP000655225"/>
    </source>
</evidence>
<dbReference type="Gene3D" id="3.30.730.10">
    <property type="entry name" value="AP2/ERF domain"/>
    <property type="match status" value="1"/>
</dbReference>
<reference evidence="8 9" key="1">
    <citation type="submission" date="2020-04" db="EMBL/GenBank/DDBJ databases">
        <title>Plant Genome Project.</title>
        <authorList>
            <person name="Zhang R.-G."/>
        </authorList>
    </citation>
    <scope>NUCLEOTIDE SEQUENCE [LARGE SCALE GENOMIC DNA]</scope>
    <source>
        <strain evidence="8">YNK0</strain>
        <tissue evidence="8">Leaf</tissue>
    </source>
</reference>
<dbReference type="GO" id="GO:0003700">
    <property type="term" value="F:DNA-binding transcription factor activity"/>
    <property type="evidence" value="ECO:0007669"/>
    <property type="project" value="InterPro"/>
</dbReference>
<sequence length="345" mass="37929">MLVLVQEDIKKSSLSYRHPRAASTHHGSKPADHGLGCAQESSAMYQQRPFKPPSEKKLLLLCHLTYSTVLRSESTNTTTTTTTTTAQPTKSAVRRFVGVRQRPSGRWVAEIKDSSQRVRLWLGTFDTPEEAARAYDEAARALRGENARTNFAPVNPNSTQFNSSPSNGVFLPESNGRHGLNFSSLKAKLSKNLHSIMSRTTDIKSSKSRVSDHFTFASIFRSKSYQYQNPVDIRSLEKTVQPSIIVPHVPDDPSSWDSSSLSNCSDAGSCDCVGFRQLGTDSDGSEMGDMCLGDQGFVDQMMGWMDSPELNTSAISEPTRSKRFKVSSSVMVPPTFSGSPFLGEN</sequence>
<dbReference type="InterPro" id="IPR001471">
    <property type="entry name" value="AP2/ERF_dom"/>
</dbReference>
<dbReference type="SUPFAM" id="SSF54171">
    <property type="entry name" value="DNA-binding domain"/>
    <property type="match status" value="1"/>
</dbReference>
<comment type="subcellular location">
    <subcellularLocation>
        <location evidence="1">Nucleus</location>
    </subcellularLocation>
</comment>
<feature type="domain" description="AP2/ERF" evidence="7">
    <location>
        <begin position="95"/>
        <end position="152"/>
    </location>
</feature>
<dbReference type="AlphaFoldDB" id="A0A834YEM3"/>
<dbReference type="PROSITE" id="PS51032">
    <property type="entry name" value="AP2_ERF"/>
    <property type="match status" value="1"/>
</dbReference>
<keyword evidence="9" id="KW-1185">Reference proteome</keyword>
<proteinExistence type="inferred from homology"/>
<dbReference type="Proteomes" id="UP000655225">
    <property type="component" value="Unassembled WGS sequence"/>
</dbReference>
<dbReference type="EMBL" id="JABCRI010000021">
    <property type="protein sequence ID" value="KAF8380328.1"/>
    <property type="molecule type" value="Genomic_DNA"/>
</dbReference>
<dbReference type="InterPro" id="IPR016177">
    <property type="entry name" value="DNA-bd_dom_sf"/>
</dbReference>
<dbReference type="Pfam" id="PF00847">
    <property type="entry name" value="AP2"/>
    <property type="match status" value="1"/>
</dbReference>
<evidence type="ECO:0000256" key="6">
    <source>
        <dbReference type="ARBA" id="ARBA00024343"/>
    </source>
</evidence>
<dbReference type="GO" id="GO:0003677">
    <property type="term" value="F:DNA binding"/>
    <property type="evidence" value="ECO:0007669"/>
    <property type="project" value="UniProtKB-KW"/>
</dbReference>
<dbReference type="SMART" id="SM00380">
    <property type="entry name" value="AP2"/>
    <property type="match status" value="1"/>
</dbReference>
<dbReference type="PRINTS" id="PR00367">
    <property type="entry name" value="ETHRSPELEMNT"/>
</dbReference>
<evidence type="ECO:0000256" key="5">
    <source>
        <dbReference type="ARBA" id="ARBA00023242"/>
    </source>
</evidence>
<evidence type="ECO:0000256" key="3">
    <source>
        <dbReference type="ARBA" id="ARBA00023125"/>
    </source>
</evidence>
<dbReference type="FunFam" id="3.30.730.10:FF:000005">
    <property type="entry name" value="ethylene-responsive transcription factor RAP2-11"/>
    <property type="match status" value="1"/>
</dbReference>
<dbReference type="OMA" id="ASPYNGC"/>
<evidence type="ECO:0000259" key="7">
    <source>
        <dbReference type="PROSITE" id="PS51032"/>
    </source>
</evidence>
<dbReference type="PANTHER" id="PTHR31194">
    <property type="entry name" value="SHN SHINE , DNA BINDING / TRANSCRIPTION FACTOR"/>
    <property type="match status" value="1"/>
</dbReference>
<comment type="similarity">
    <text evidence="6">Belongs to the AP2/ERF transcription factor family. ERF subfamily.</text>
</comment>
<keyword evidence="5" id="KW-0539">Nucleus</keyword>
<evidence type="ECO:0000256" key="4">
    <source>
        <dbReference type="ARBA" id="ARBA00023163"/>
    </source>
</evidence>
<dbReference type="InterPro" id="IPR036955">
    <property type="entry name" value="AP2/ERF_dom_sf"/>
</dbReference>
<keyword evidence="3" id="KW-0238">DNA-binding</keyword>
<name>A0A834YEM3_TETSI</name>
<evidence type="ECO:0000313" key="8">
    <source>
        <dbReference type="EMBL" id="KAF8380328.1"/>
    </source>
</evidence>
<evidence type="ECO:0000256" key="1">
    <source>
        <dbReference type="ARBA" id="ARBA00004123"/>
    </source>
</evidence>
<accession>A0A834YEM3</accession>
<keyword evidence="2" id="KW-0805">Transcription regulation</keyword>
<dbReference type="InterPro" id="IPR050913">
    <property type="entry name" value="AP2/ERF_ERF"/>
</dbReference>
<dbReference type="PANTHER" id="PTHR31194:SF133">
    <property type="entry name" value="AP2_ERF DOMAIN-CONTAINING PROTEIN"/>
    <property type="match status" value="1"/>
</dbReference>
<dbReference type="GO" id="GO:0005634">
    <property type="term" value="C:nucleus"/>
    <property type="evidence" value="ECO:0007669"/>
    <property type="project" value="UniProtKB-SubCell"/>
</dbReference>
<dbReference type="OrthoDB" id="773121at2759"/>